<protein>
    <submittedName>
        <fullName evidence="4">C2H2-type domain-containing protein</fullName>
    </submittedName>
</protein>
<dbReference type="Proteomes" id="UP000272942">
    <property type="component" value="Unassembled WGS sequence"/>
</dbReference>
<dbReference type="Pfam" id="PF10075">
    <property type="entry name" value="CSN8_PSD8_EIF3K"/>
    <property type="match status" value="1"/>
</dbReference>
<sequence>MNKDTFLANAMIGVSADDQAVNDQLVELELYELTSGHQLIDPKSCPTGIGVSSYDEYYTQFLGLYILKMDLLNAKFLWKRIPVPVKESSANLKILWNIGKLLLRKNYSKFFETASQIIQQPNNHHPESLIYIVTQIGQRQQRHLVDLITSAYSCISVEFVASLFCIPVKDVVSLFVPQQWELTANGKYLSLTQQPSTMLETPPAILSSPLLETNRSGLNPLTIRCPACELRLATAFELRKHAIAEHLASLDVHNQMDIPCFSCDVFTCAICGVASSECSAVEHHFRANHSAFINDPIKV</sequence>
<keyword evidence="3" id="KW-1185">Reference proteome</keyword>
<dbReference type="WBParaSite" id="ECPE_0001740701-mRNA-1">
    <property type="protein sequence ID" value="ECPE_0001740701-mRNA-1"/>
    <property type="gene ID" value="ECPE_0001740701"/>
</dbReference>
<dbReference type="SMART" id="SM00355">
    <property type="entry name" value="ZnF_C2H2"/>
    <property type="match status" value="2"/>
</dbReference>
<dbReference type="EMBL" id="UZAN01068913">
    <property type="protein sequence ID" value="VDP94652.1"/>
    <property type="molecule type" value="Genomic_DNA"/>
</dbReference>
<accession>A0A183BDS7</accession>
<evidence type="ECO:0000313" key="4">
    <source>
        <dbReference type="WBParaSite" id="ECPE_0001740701-mRNA-1"/>
    </source>
</evidence>
<feature type="domain" description="C2H2-type" evidence="1">
    <location>
        <begin position="266"/>
        <end position="289"/>
    </location>
</feature>
<dbReference type="InterPro" id="IPR033464">
    <property type="entry name" value="CSN8_PSD8_EIF3K"/>
</dbReference>
<organism evidence="4">
    <name type="scientific">Echinostoma caproni</name>
    <dbReference type="NCBI Taxonomy" id="27848"/>
    <lineage>
        <taxon>Eukaryota</taxon>
        <taxon>Metazoa</taxon>
        <taxon>Spiralia</taxon>
        <taxon>Lophotrochozoa</taxon>
        <taxon>Platyhelminthes</taxon>
        <taxon>Trematoda</taxon>
        <taxon>Digenea</taxon>
        <taxon>Plagiorchiida</taxon>
        <taxon>Echinostomata</taxon>
        <taxon>Echinostomatoidea</taxon>
        <taxon>Echinostomatidae</taxon>
        <taxon>Echinostoma</taxon>
    </lineage>
</organism>
<reference evidence="4" key="1">
    <citation type="submission" date="2016-06" db="UniProtKB">
        <authorList>
            <consortium name="WormBaseParasite"/>
        </authorList>
    </citation>
    <scope>IDENTIFICATION</scope>
</reference>
<evidence type="ECO:0000313" key="3">
    <source>
        <dbReference type="Proteomes" id="UP000272942"/>
    </source>
</evidence>
<proteinExistence type="predicted"/>
<feature type="domain" description="C2H2-type" evidence="1">
    <location>
        <begin position="223"/>
        <end position="246"/>
    </location>
</feature>
<dbReference type="OrthoDB" id="5351233at2759"/>
<evidence type="ECO:0000259" key="1">
    <source>
        <dbReference type="SMART" id="SM00355"/>
    </source>
</evidence>
<gene>
    <name evidence="2" type="ORF">ECPE_LOCUS17362</name>
</gene>
<evidence type="ECO:0000313" key="2">
    <source>
        <dbReference type="EMBL" id="VDP94652.1"/>
    </source>
</evidence>
<dbReference type="InterPro" id="IPR013087">
    <property type="entry name" value="Znf_C2H2_type"/>
</dbReference>
<name>A0A183BDS7_9TREM</name>
<dbReference type="AlphaFoldDB" id="A0A183BDS7"/>
<reference evidence="2 3" key="2">
    <citation type="submission" date="2018-11" db="EMBL/GenBank/DDBJ databases">
        <authorList>
            <consortium name="Pathogen Informatics"/>
        </authorList>
    </citation>
    <scope>NUCLEOTIDE SEQUENCE [LARGE SCALE GENOMIC DNA]</scope>
    <source>
        <strain evidence="2 3">Egypt</strain>
    </source>
</reference>